<gene>
    <name evidence="1" type="ORF">CSUNSWCD_2369</name>
</gene>
<evidence type="ECO:0000313" key="2">
    <source>
        <dbReference type="Proteomes" id="UP000011939"/>
    </source>
</evidence>
<dbReference type="STRING" id="1244083.CSUNSWCD_2369"/>
<evidence type="ECO:0000313" key="1">
    <source>
        <dbReference type="EMBL" id="EKU10873.1"/>
    </source>
</evidence>
<dbReference type="Proteomes" id="UP000011939">
    <property type="component" value="Unassembled WGS sequence"/>
</dbReference>
<organism evidence="1 2">
    <name type="scientific">Campylobacter showae CSUNSWCD</name>
    <dbReference type="NCBI Taxonomy" id="1244083"/>
    <lineage>
        <taxon>Bacteria</taxon>
        <taxon>Pseudomonadati</taxon>
        <taxon>Campylobacterota</taxon>
        <taxon>Epsilonproteobacteria</taxon>
        <taxon>Campylobacterales</taxon>
        <taxon>Campylobacteraceae</taxon>
        <taxon>Campylobacter</taxon>
    </lineage>
</organism>
<dbReference type="EMBL" id="AMZQ01000009">
    <property type="protein sequence ID" value="EKU10873.1"/>
    <property type="molecule type" value="Genomic_DNA"/>
</dbReference>
<protein>
    <submittedName>
        <fullName evidence="1">Uncharacterized protein</fullName>
    </submittedName>
</protein>
<comment type="caution">
    <text evidence="1">The sequence shown here is derived from an EMBL/GenBank/DDBJ whole genome shotgun (WGS) entry which is preliminary data.</text>
</comment>
<name>M5IR02_9BACT</name>
<proteinExistence type="predicted"/>
<dbReference type="AlphaFoldDB" id="M5IR02"/>
<reference evidence="1 2" key="1">
    <citation type="journal article" date="2013" name="Genome Announc.">
        <title>Genome Sequence of Campylobacter showae UNSWCD, Isolated from a Patient with Crohn's Disease.</title>
        <authorList>
            <person name="Tay A.P."/>
            <person name="Kaakoush N.O."/>
            <person name="Deshpande N.P."/>
            <person name="Chen Z."/>
            <person name="Mitchell H."/>
            <person name="Wilkins M.R."/>
        </authorList>
    </citation>
    <scope>NUCLEOTIDE SEQUENCE [LARGE SCALE GENOMIC DNA]</scope>
    <source>
        <strain evidence="1 2">CSUNSWCD</strain>
    </source>
</reference>
<sequence>MPKFYLTSACSCELAKQTPKIIARYRRLSLFIQILKFRYL</sequence>
<accession>M5IR02</accession>